<dbReference type="Proteomes" id="UP000036834">
    <property type="component" value="Unassembled WGS sequence"/>
</dbReference>
<dbReference type="EMBL" id="LGIQ01000016">
    <property type="protein sequence ID" value="KNB68994.1"/>
    <property type="molecule type" value="Genomic_DNA"/>
</dbReference>
<dbReference type="Proteomes" id="UP000319578">
    <property type="component" value="Unassembled WGS sequence"/>
</dbReference>
<evidence type="ECO:0000313" key="2">
    <source>
        <dbReference type="EMBL" id="KNB68994.1"/>
    </source>
</evidence>
<evidence type="ECO:0000313" key="4">
    <source>
        <dbReference type="Proteomes" id="UP000319578"/>
    </source>
</evidence>
<dbReference type="RefSeq" id="WP_049742377.1">
    <property type="nucleotide sequence ID" value="NZ_BJON01000021.1"/>
</dbReference>
<dbReference type="OrthoDB" id="6711169at2"/>
<dbReference type="EMBL" id="BJON01000021">
    <property type="protein sequence ID" value="GED71511.1"/>
    <property type="molecule type" value="Genomic_DNA"/>
</dbReference>
<comment type="caution">
    <text evidence="2">The sequence shown here is derived from an EMBL/GenBank/DDBJ whole genome shotgun (WGS) entry which is preliminary data.</text>
</comment>
<evidence type="ECO:0000313" key="3">
    <source>
        <dbReference type="Proteomes" id="UP000036834"/>
    </source>
</evidence>
<organism evidence="2 3">
    <name type="scientific">Brevibacillus reuszeri</name>
    <dbReference type="NCBI Taxonomy" id="54915"/>
    <lineage>
        <taxon>Bacteria</taxon>
        <taxon>Bacillati</taxon>
        <taxon>Bacillota</taxon>
        <taxon>Bacilli</taxon>
        <taxon>Bacillales</taxon>
        <taxon>Paenibacillaceae</taxon>
        <taxon>Brevibacillus</taxon>
    </lineage>
</organism>
<protein>
    <submittedName>
        <fullName evidence="2">Uncharacterized protein</fullName>
    </submittedName>
</protein>
<gene>
    <name evidence="2" type="ORF">ADS79_31225</name>
    <name evidence="1" type="ORF">BRE01_52130</name>
</gene>
<evidence type="ECO:0000313" key="1">
    <source>
        <dbReference type="EMBL" id="GED71511.1"/>
    </source>
</evidence>
<reference evidence="1 4" key="3">
    <citation type="submission" date="2019-06" db="EMBL/GenBank/DDBJ databases">
        <title>Whole genome shotgun sequence of Brevibacillus reuszeri NBRC 15719.</title>
        <authorList>
            <person name="Hosoyama A."/>
            <person name="Uohara A."/>
            <person name="Ohji S."/>
            <person name="Ichikawa N."/>
        </authorList>
    </citation>
    <scope>NUCLEOTIDE SEQUENCE [LARGE SCALE GENOMIC DNA]</scope>
    <source>
        <strain evidence="1 4">NBRC 15719</strain>
    </source>
</reference>
<keyword evidence="4" id="KW-1185">Reference proteome</keyword>
<dbReference type="STRING" id="54915.ADS79_31225"/>
<proteinExistence type="predicted"/>
<name>A0A0K9YK05_9BACL</name>
<sequence length="60" mass="6881">MKSFILDVLESKGVSVPREHLDELATRWQAIESMKRETEQALLDDYDIALRNIPGGDHIE</sequence>
<reference evidence="3" key="1">
    <citation type="submission" date="2015-07" db="EMBL/GenBank/DDBJ databases">
        <title>Genome sequencing project for genomic taxonomy and phylogenomics of Bacillus-like bacteria.</title>
        <authorList>
            <person name="Liu B."/>
            <person name="Wang J."/>
            <person name="Zhu Y."/>
            <person name="Liu G."/>
            <person name="Chen Q."/>
            <person name="Chen Z."/>
            <person name="Lan J."/>
            <person name="Che J."/>
            <person name="Ge C."/>
            <person name="Shi H."/>
            <person name="Pan Z."/>
            <person name="Liu X."/>
        </authorList>
    </citation>
    <scope>NUCLEOTIDE SEQUENCE [LARGE SCALE GENOMIC DNA]</scope>
    <source>
        <strain evidence="3">DSM 9887</strain>
    </source>
</reference>
<reference evidence="2" key="2">
    <citation type="submission" date="2015-07" db="EMBL/GenBank/DDBJ databases">
        <title>MeaNS - Measles Nucleotide Surveillance Program.</title>
        <authorList>
            <person name="Tran T."/>
            <person name="Druce J."/>
        </authorList>
    </citation>
    <scope>NUCLEOTIDE SEQUENCE</scope>
    <source>
        <strain evidence="2">DSM 9887</strain>
    </source>
</reference>
<accession>A0A0K9YK05</accession>
<dbReference type="AlphaFoldDB" id="A0A0K9YK05"/>
<dbReference type="PATRIC" id="fig|54915.3.peg.5943"/>